<dbReference type="PANTHER" id="PTHR24020:SF16">
    <property type="entry name" value="CARTILAGE MATRIX PROTEIN"/>
    <property type="match status" value="1"/>
</dbReference>
<keyword evidence="1" id="KW-0130">Cell adhesion</keyword>
<dbReference type="InterPro" id="IPR002035">
    <property type="entry name" value="VWF_A"/>
</dbReference>
<dbReference type="Pfam" id="PF00092">
    <property type="entry name" value="VWA"/>
    <property type="match status" value="1"/>
</dbReference>
<feature type="non-terminal residue" evidence="4">
    <location>
        <position position="533"/>
    </location>
</feature>
<organism evidence="4 5">
    <name type="scientific">Xenotaenia resolanae</name>
    <dbReference type="NCBI Taxonomy" id="208358"/>
    <lineage>
        <taxon>Eukaryota</taxon>
        <taxon>Metazoa</taxon>
        <taxon>Chordata</taxon>
        <taxon>Craniata</taxon>
        <taxon>Vertebrata</taxon>
        <taxon>Euteleostomi</taxon>
        <taxon>Actinopterygii</taxon>
        <taxon>Neopterygii</taxon>
        <taxon>Teleostei</taxon>
        <taxon>Neoteleostei</taxon>
        <taxon>Acanthomorphata</taxon>
        <taxon>Ovalentaria</taxon>
        <taxon>Atherinomorphae</taxon>
        <taxon>Cyprinodontiformes</taxon>
        <taxon>Goodeidae</taxon>
        <taxon>Xenotaenia</taxon>
    </lineage>
</organism>
<dbReference type="Proteomes" id="UP001444071">
    <property type="component" value="Unassembled WGS sequence"/>
</dbReference>
<comment type="caution">
    <text evidence="4">The sequence shown here is derived from an EMBL/GenBank/DDBJ whole genome shotgun (WGS) entry which is preliminary data.</text>
</comment>
<feature type="region of interest" description="Disordered" evidence="2">
    <location>
        <begin position="167"/>
        <end position="195"/>
    </location>
</feature>
<sequence>LKKWIRQQEQELRKLHGEEVEILPSPLLLQEMEEARISHFSISHTGSEALQFTSDSFGHLHLLTPPCFAATALSSPQSSRQWGFPAAGAVQPPAPSWIQAGLEEMKRKSMKNRCCGFVLHLMDHPEDLDLVHSVLQAKFIAEGWLDAPAPLSAGGPFDPLPVAVKAAQSPKYPDPQHAAKPKQPQLASSGSSEPRLVPVKPVVGLPPRPGPEHLLSFLWGVLLEIRTDSLTLTDYAPDFMTDFVEPDAHHDTPEPDTRHNTPELASGNLLVPVSFIYFPVVYVDGNLSLDVWIIVQFSGEDGLQGPKGEPGRKGNSGRAGNSGLAGEAGVPGELGYSGHRGPRGPPGFKSMTECQLVTYIRDNCACSIGHSECPAYPTELVFGLDMSDGVTPSAFERQRTALLSLLEDINIAESNCPRGARVAVVGFSSYTKYLIRFQDYRRKAQLKEAVQNIALERTSNKPLLGASMRFVGQNVFKHVRAGTMLRKVAVFFSSGRSEEVNDIMTAVMEYRALNIVPAVISLSRAPEIRSSIE</sequence>
<name>A0ABV0VVP4_9TELE</name>
<feature type="domain" description="VWFA" evidence="3">
    <location>
        <begin position="379"/>
        <end position="533"/>
    </location>
</feature>
<gene>
    <name evidence="4" type="ORF">XENORESO_008533</name>
</gene>
<evidence type="ECO:0000313" key="5">
    <source>
        <dbReference type="Proteomes" id="UP001444071"/>
    </source>
</evidence>
<evidence type="ECO:0000256" key="2">
    <source>
        <dbReference type="SAM" id="MobiDB-lite"/>
    </source>
</evidence>
<dbReference type="SMART" id="SM00327">
    <property type="entry name" value="VWA"/>
    <property type="match status" value="1"/>
</dbReference>
<dbReference type="CDD" id="cd01450">
    <property type="entry name" value="vWFA_subfamily_ECM"/>
    <property type="match status" value="1"/>
</dbReference>
<evidence type="ECO:0000256" key="1">
    <source>
        <dbReference type="ARBA" id="ARBA00022889"/>
    </source>
</evidence>
<dbReference type="PANTHER" id="PTHR24020">
    <property type="entry name" value="COLLAGEN ALPHA"/>
    <property type="match status" value="1"/>
</dbReference>
<accession>A0ABV0VVP4</accession>
<protein>
    <recommendedName>
        <fullName evidence="3">VWFA domain-containing protein</fullName>
    </recommendedName>
</protein>
<dbReference type="Pfam" id="PF01391">
    <property type="entry name" value="Collagen"/>
    <property type="match status" value="1"/>
</dbReference>
<feature type="non-terminal residue" evidence="4">
    <location>
        <position position="1"/>
    </location>
</feature>
<dbReference type="PROSITE" id="PS50234">
    <property type="entry name" value="VWFA"/>
    <property type="match status" value="1"/>
</dbReference>
<dbReference type="InterPro" id="IPR036465">
    <property type="entry name" value="vWFA_dom_sf"/>
</dbReference>
<dbReference type="InterPro" id="IPR008160">
    <property type="entry name" value="Collagen"/>
</dbReference>
<dbReference type="EMBL" id="JAHRIM010012719">
    <property type="protein sequence ID" value="MEQ2261310.1"/>
    <property type="molecule type" value="Genomic_DNA"/>
</dbReference>
<dbReference type="InterPro" id="IPR050525">
    <property type="entry name" value="ECM_Assembly_Org"/>
</dbReference>
<evidence type="ECO:0000259" key="3">
    <source>
        <dbReference type="PROSITE" id="PS50234"/>
    </source>
</evidence>
<keyword evidence="5" id="KW-1185">Reference proteome</keyword>
<evidence type="ECO:0000313" key="4">
    <source>
        <dbReference type="EMBL" id="MEQ2261310.1"/>
    </source>
</evidence>
<feature type="region of interest" description="Disordered" evidence="2">
    <location>
        <begin position="303"/>
        <end position="345"/>
    </location>
</feature>
<reference evidence="4 5" key="1">
    <citation type="submission" date="2021-06" db="EMBL/GenBank/DDBJ databases">
        <authorList>
            <person name="Palmer J.M."/>
        </authorList>
    </citation>
    <scope>NUCLEOTIDE SEQUENCE [LARGE SCALE GENOMIC DNA]</scope>
    <source>
        <strain evidence="4 5">XR_2019</strain>
        <tissue evidence="4">Muscle</tissue>
    </source>
</reference>
<dbReference type="Gene3D" id="3.40.50.410">
    <property type="entry name" value="von Willebrand factor, type A domain"/>
    <property type="match status" value="1"/>
</dbReference>
<proteinExistence type="predicted"/>
<dbReference type="Gene3D" id="1.20.5.320">
    <property type="entry name" value="6-Phosphogluconate Dehydrogenase, domain 3"/>
    <property type="match status" value="1"/>
</dbReference>
<dbReference type="SUPFAM" id="SSF53300">
    <property type="entry name" value="vWA-like"/>
    <property type="match status" value="1"/>
</dbReference>